<dbReference type="AlphaFoldDB" id="A0A8H6YNZ5"/>
<feature type="domain" description="CoA-binding" evidence="1">
    <location>
        <begin position="49"/>
        <end position="142"/>
    </location>
</feature>
<accession>A0A8H6YNZ5</accession>
<comment type="caution">
    <text evidence="2">The sequence shown here is derived from an EMBL/GenBank/DDBJ whole genome shotgun (WGS) entry which is preliminary data.</text>
</comment>
<dbReference type="Gene3D" id="3.40.50.720">
    <property type="entry name" value="NAD(P)-binding Rossmann-like Domain"/>
    <property type="match status" value="1"/>
</dbReference>
<name>A0A8H6YNZ5_9AGAR</name>
<dbReference type="PANTHER" id="PTHR33303:SF2">
    <property type="entry name" value="COA-BINDING DOMAIN-CONTAINING PROTEIN"/>
    <property type="match status" value="1"/>
</dbReference>
<dbReference type="Pfam" id="PF13380">
    <property type="entry name" value="CoA_binding_2"/>
    <property type="match status" value="1"/>
</dbReference>
<keyword evidence="3" id="KW-1185">Reference proteome</keyword>
<dbReference type="InterPro" id="IPR003781">
    <property type="entry name" value="CoA-bd"/>
</dbReference>
<sequence length="203" mass="21925">MCLSLKSRLPSHSSMHSRVYMYALLSTALQTCTGSQSKVSVHEMKTELFLSAPSFAVVGASDDETKFGTIVFKTMLEKGMDVVPINPFVSKSQGIPCLHSLAEIADPARTSISVVTQPAVSLQILQQATALGILAVWLQPGAEDDAVLEFIRTAGANSTVQTKIIHSAAPLTDVVRRDNDTSSPCKRDGPETPDLISALWRRR</sequence>
<dbReference type="Proteomes" id="UP000620124">
    <property type="component" value="Unassembled WGS sequence"/>
</dbReference>
<dbReference type="EMBL" id="JACAZI010000003">
    <property type="protein sequence ID" value="KAF7364605.1"/>
    <property type="molecule type" value="Genomic_DNA"/>
</dbReference>
<dbReference type="OrthoDB" id="5138418at2759"/>
<evidence type="ECO:0000313" key="2">
    <source>
        <dbReference type="EMBL" id="KAF7364605.1"/>
    </source>
</evidence>
<organism evidence="2 3">
    <name type="scientific">Mycena venus</name>
    <dbReference type="NCBI Taxonomy" id="2733690"/>
    <lineage>
        <taxon>Eukaryota</taxon>
        <taxon>Fungi</taxon>
        <taxon>Dikarya</taxon>
        <taxon>Basidiomycota</taxon>
        <taxon>Agaricomycotina</taxon>
        <taxon>Agaricomycetes</taxon>
        <taxon>Agaricomycetidae</taxon>
        <taxon>Agaricales</taxon>
        <taxon>Marasmiineae</taxon>
        <taxon>Mycenaceae</taxon>
        <taxon>Mycena</taxon>
    </lineage>
</organism>
<dbReference type="PANTHER" id="PTHR33303">
    <property type="entry name" value="CYTOPLASMIC PROTEIN-RELATED"/>
    <property type="match status" value="1"/>
</dbReference>
<dbReference type="SUPFAM" id="SSF51735">
    <property type="entry name" value="NAD(P)-binding Rossmann-fold domains"/>
    <property type="match status" value="1"/>
</dbReference>
<evidence type="ECO:0000313" key="3">
    <source>
        <dbReference type="Proteomes" id="UP000620124"/>
    </source>
</evidence>
<protein>
    <submittedName>
        <fullName evidence="2">CoA-binding domain-containing protein</fullName>
    </submittedName>
</protein>
<evidence type="ECO:0000259" key="1">
    <source>
        <dbReference type="SMART" id="SM00881"/>
    </source>
</evidence>
<gene>
    <name evidence="2" type="ORF">MVEN_00329700</name>
</gene>
<dbReference type="InterPro" id="IPR036291">
    <property type="entry name" value="NAD(P)-bd_dom_sf"/>
</dbReference>
<proteinExistence type="predicted"/>
<dbReference type="SMART" id="SM00881">
    <property type="entry name" value="CoA_binding"/>
    <property type="match status" value="1"/>
</dbReference>
<reference evidence="2" key="1">
    <citation type="submission" date="2020-05" db="EMBL/GenBank/DDBJ databases">
        <title>Mycena genomes resolve the evolution of fungal bioluminescence.</title>
        <authorList>
            <person name="Tsai I.J."/>
        </authorList>
    </citation>
    <scope>NUCLEOTIDE SEQUENCE</scope>
    <source>
        <strain evidence="2">CCC161011</strain>
    </source>
</reference>